<evidence type="ECO:0000313" key="1">
    <source>
        <dbReference type="EMBL" id="KAG0277455.1"/>
    </source>
</evidence>
<feature type="non-terminal residue" evidence="1">
    <location>
        <position position="1"/>
    </location>
</feature>
<dbReference type="Proteomes" id="UP001194580">
    <property type="component" value="Unassembled WGS sequence"/>
</dbReference>
<keyword evidence="2" id="KW-1185">Reference proteome</keyword>
<name>A0AAD4DGB8_9FUNG</name>
<proteinExistence type="predicted"/>
<dbReference type="EMBL" id="JAAAIL010000274">
    <property type="protein sequence ID" value="KAG0277455.1"/>
    <property type="molecule type" value="Genomic_DNA"/>
</dbReference>
<gene>
    <name evidence="1" type="ORF">BGZ95_005912</name>
</gene>
<protein>
    <submittedName>
        <fullName evidence="1">Uncharacterized protein</fullName>
    </submittedName>
</protein>
<accession>A0AAD4DGB8</accession>
<sequence length="176" mass="19693">MEEAYVVLFPKGSNPKAAKSSAVSLYDKIPWSLKYTCAVALVTWTKTTVAQNIRSMRRSQKLPAWQHPTFSVRYRSNPHHKSSTLHSSNIHYNLHAPTDDGADYDAHDDVGSDDGDPVLYNDPDPAFGAGYTPVRSPLAMPSNGYPDTLRHLYHQIRISNKSQDQDIPLCILPMAR</sequence>
<reference evidence="1" key="1">
    <citation type="journal article" date="2020" name="Fungal Divers.">
        <title>Resolving the Mortierellaceae phylogeny through synthesis of multi-gene phylogenetics and phylogenomics.</title>
        <authorList>
            <person name="Vandepol N."/>
            <person name="Liber J."/>
            <person name="Desiro A."/>
            <person name="Na H."/>
            <person name="Kennedy M."/>
            <person name="Barry K."/>
            <person name="Grigoriev I.V."/>
            <person name="Miller A.N."/>
            <person name="O'Donnell K."/>
            <person name="Stajich J.E."/>
            <person name="Bonito G."/>
        </authorList>
    </citation>
    <scope>NUCLEOTIDE SEQUENCE</scope>
    <source>
        <strain evidence="1">NRRL 28262</strain>
    </source>
</reference>
<evidence type="ECO:0000313" key="2">
    <source>
        <dbReference type="Proteomes" id="UP001194580"/>
    </source>
</evidence>
<comment type="caution">
    <text evidence="1">The sequence shown here is derived from an EMBL/GenBank/DDBJ whole genome shotgun (WGS) entry which is preliminary data.</text>
</comment>
<dbReference type="AlphaFoldDB" id="A0AAD4DGB8"/>
<organism evidence="1 2">
    <name type="scientific">Linnemannia exigua</name>
    <dbReference type="NCBI Taxonomy" id="604196"/>
    <lineage>
        <taxon>Eukaryota</taxon>
        <taxon>Fungi</taxon>
        <taxon>Fungi incertae sedis</taxon>
        <taxon>Mucoromycota</taxon>
        <taxon>Mortierellomycotina</taxon>
        <taxon>Mortierellomycetes</taxon>
        <taxon>Mortierellales</taxon>
        <taxon>Mortierellaceae</taxon>
        <taxon>Linnemannia</taxon>
    </lineage>
</organism>